<dbReference type="EMBL" id="CP108090">
    <property type="protein sequence ID" value="WUQ14420.1"/>
    <property type="molecule type" value="Genomic_DNA"/>
</dbReference>
<evidence type="ECO:0000313" key="1">
    <source>
        <dbReference type="EMBL" id="WUQ14420.1"/>
    </source>
</evidence>
<dbReference type="Proteomes" id="UP001432039">
    <property type="component" value="Chromosome"/>
</dbReference>
<evidence type="ECO:0000313" key="2">
    <source>
        <dbReference type="Proteomes" id="UP001432039"/>
    </source>
</evidence>
<reference evidence="1" key="1">
    <citation type="submission" date="2022-10" db="EMBL/GenBank/DDBJ databases">
        <title>The complete genomes of actinobacterial strains from the NBC collection.</title>
        <authorList>
            <person name="Joergensen T.S."/>
            <person name="Alvarez Arevalo M."/>
            <person name="Sterndorff E.B."/>
            <person name="Faurdal D."/>
            <person name="Vuksanovic O."/>
            <person name="Mourched A.-S."/>
            <person name="Charusanti P."/>
            <person name="Shaw S."/>
            <person name="Blin K."/>
            <person name="Weber T."/>
        </authorList>
    </citation>
    <scope>NUCLEOTIDE SEQUENCE</scope>
    <source>
        <strain evidence="1">NBC_00248</strain>
    </source>
</reference>
<organism evidence="1 2">
    <name type="scientific">Streptomyces virginiae</name>
    <name type="common">Streptomyces cinnamonensis</name>
    <dbReference type="NCBI Taxonomy" id="1961"/>
    <lineage>
        <taxon>Bacteria</taxon>
        <taxon>Bacillati</taxon>
        <taxon>Actinomycetota</taxon>
        <taxon>Actinomycetes</taxon>
        <taxon>Kitasatosporales</taxon>
        <taxon>Streptomycetaceae</taxon>
        <taxon>Streptomyces</taxon>
    </lineage>
</organism>
<name>A0ABZ1TEZ1_STRVG</name>
<gene>
    <name evidence="1" type="ORF">OG517_25025</name>
</gene>
<keyword evidence="2" id="KW-1185">Reference proteome</keyword>
<evidence type="ECO:0008006" key="3">
    <source>
        <dbReference type="Google" id="ProtNLM"/>
    </source>
</evidence>
<sequence>MSFDEEWSAARATATASVTMRLNQVPADPGGGGGGGGGDLELNQDHIGAIGSEAYKLHTRLQTDGKHAATATAEAAGALTKEGFASGAALLKVNSAWESQVKTLVAACANISNGLNYSLASHAKDEQQLQADFTASAIDEYLK</sequence>
<dbReference type="RefSeq" id="WP_328963189.1">
    <property type="nucleotide sequence ID" value="NZ_CP108090.1"/>
</dbReference>
<proteinExistence type="predicted"/>
<accession>A0ABZ1TEZ1</accession>
<protein>
    <recommendedName>
        <fullName evidence="3">AG1 protein</fullName>
    </recommendedName>
</protein>